<evidence type="ECO:0000256" key="1">
    <source>
        <dbReference type="SAM" id="Phobius"/>
    </source>
</evidence>
<protein>
    <submittedName>
        <fullName evidence="2">Low temperature requirement protein LtrA</fullName>
    </submittedName>
</protein>
<feature type="transmembrane region" description="Helical" evidence="1">
    <location>
        <begin position="147"/>
        <end position="166"/>
    </location>
</feature>
<comment type="caution">
    <text evidence="2">The sequence shown here is derived from an EMBL/GenBank/DDBJ whole genome shotgun (WGS) entry which is preliminary data.</text>
</comment>
<feature type="transmembrane region" description="Helical" evidence="1">
    <location>
        <begin position="368"/>
        <end position="386"/>
    </location>
</feature>
<feature type="transmembrane region" description="Helical" evidence="1">
    <location>
        <begin position="114"/>
        <end position="135"/>
    </location>
</feature>
<keyword evidence="1" id="KW-1133">Transmembrane helix</keyword>
<feature type="transmembrane region" description="Helical" evidence="1">
    <location>
        <begin position="342"/>
        <end position="362"/>
    </location>
</feature>
<dbReference type="AlphaFoldDB" id="A0A852VU24"/>
<feature type="transmembrane region" description="Helical" evidence="1">
    <location>
        <begin position="279"/>
        <end position="305"/>
    </location>
</feature>
<feature type="transmembrane region" description="Helical" evidence="1">
    <location>
        <begin position="172"/>
        <end position="190"/>
    </location>
</feature>
<keyword evidence="3" id="KW-1185">Reference proteome</keyword>
<feature type="transmembrane region" description="Helical" evidence="1">
    <location>
        <begin position="31"/>
        <end position="48"/>
    </location>
</feature>
<dbReference type="PANTHER" id="PTHR36840:SF1">
    <property type="entry name" value="BLL5714 PROTEIN"/>
    <property type="match status" value="1"/>
</dbReference>
<feature type="transmembrane region" description="Helical" evidence="1">
    <location>
        <begin position="311"/>
        <end position="330"/>
    </location>
</feature>
<dbReference type="RefSeq" id="WP_185992193.1">
    <property type="nucleotide sequence ID" value="NZ_JACCAE010000001.1"/>
</dbReference>
<proteinExistence type="predicted"/>
<feature type="transmembrane region" description="Helical" evidence="1">
    <location>
        <begin position="239"/>
        <end position="258"/>
    </location>
</feature>
<accession>A0A852VU24</accession>
<dbReference type="Pfam" id="PF06772">
    <property type="entry name" value="LtrA"/>
    <property type="match status" value="1"/>
</dbReference>
<reference evidence="2 3" key="1">
    <citation type="submission" date="2020-07" db="EMBL/GenBank/DDBJ databases">
        <title>Sequencing the genomes of 1000 actinobacteria strains.</title>
        <authorList>
            <person name="Klenk H.-P."/>
        </authorList>
    </citation>
    <scope>NUCLEOTIDE SEQUENCE [LARGE SCALE GENOMIC DNA]</scope>
    <source>
        <strain evidence="2 3">DSM 26154</strain>
    </source>
</reference>
<dbReference type="Proteomes" id="UP000554054">
    <property type="component" value="Unassembled WGS sequence"/>
</dbReference>
<dbReference type="PANTHER" id="PTHR36840">
    <property type="entry name" value="BLL5714 PROTEIN"/>
    <property type="match status" value="1"/>
</dbReference>
<keyword evidence="1" id="KW-0472">Membrane</keyword>
<dbReference type="InterPro" id="IPR010640">
    <property type="entry name" value="Low_temperature_requirement_A"/>
</dbReference>
<gene>
    <name evidence="2" type="ORF">BJY20_002891</name>
</gene>
<feature type="transmembrane region" description="Helical" evidence="1">
    <location>
        <begin position="88"/>
        <end position="108"/>
    </location>
</feature>
<feature type="transmembrane region" description="Helical" evidence="1">
    <location>
        <begin position="60"/>
        <end position="81"/>
    </location>
</feature>
<name>A0A852VU24_9MICO</name>
<dbReference type="EMBL" id="JACCAE010000001">
    <property type="protein sequence ID" value="NYF99499.1"/>
    <property type="molecule type" value="Genomic_DNA"/>
</dbReference>
<sequence length="398" mass="41673">MATAAASNGQPVRAPRGGPARAAGRVHWMELLFDLVFVAFVGQLAHGIHGDPGWREIATFVLLFFPAWWAWVNIVAVVNLLPDLTARGLGLSMLTAMAAAGLMAAAAPEALGDRAWAFSVANAALRVVLLVLWLHRQRHASGAASRWRIWIYNGGTAALWLVAALLPLDSAVVVWAVAILVEVVMVAVSARLQPETGIAGINVEHAAERLGLFVVIVLGESVFTIVMQVSALWSPGARLTGALGFLVVALLGWTFFQYGIGTLNEGLERLARRRDFGGVVLTALLMPFLLVVGVTAMAGAISTAISAPFDTLPIGSGITLGGGLALFYLTNAVVSLRYGQPARAVVPWSIPAVGLSLVLVPASVAVPAASLLAMAAVLVLGLTGYVEVRRHAGARRGA</sequence>
<organism evidence="2 3">
    <name type="scientific">Janibacter cremeus</name>
    <dbReference type="NCBI Taxonomy" id="1285192"/>
    <lineage>
        <taxon>Bacteria</taxon>
        <taxon>Bacillati</taxon>
        <taxon>Actinomycetota</taxon>
        <taxon>Actinomycetes</taxon>
        <taxon>Micrococcales</taxon>
        <taxon>Intrasporangiaceae</taxon>
        <taxon>Janibacter</taxon>
    </lineage>
</organism>
<feature type="transmembrane region" description="Helical" evidence="1">
    <location>
        <begin position="210"/>
        <end position="233"/>
    </location>
</feature>
<evidence type="ECO:0000313" key="2">
    <source>
        <dbReference type="EMBL" id="NYF99499.1"/>
    </source>
</evidence>
<evidence type="ECO:0000313" key="3">
    <source>
        <dbReference type="Proteomes" id="UP000554054"/>
    </source>
</evidence>
<keyword evidence="1" id="KW-0812">Transmembrane</keyword>